<gene>
    <name evidence="3" type="ORF">DGYR_LOCUS377</name>
</gene>
<protein>
    <submittedName>
        <fullName evidence="3">DgyrCDS380</fullName>
    </submittedName>
</protein>
<dbReference type="Proteomes" id="UP000549394">
    <property type="component" value="Unassembled WGS sequence"/>
</dbReference>
<keyword evidence="1" id="KW-0479">Metal-binding</keyword>
<evidence type="ECO:0000313" key="4">
    <source>
        <dbReference type="Proteomes" id="UP000549394"/>
    </source>
</evidence>
<organism evidence="3 4">
    <name type="scientific">Dimorphilus gyrociliatus</name>
    <dbReference type="NCBI Taxonomy" id="2664684"/>
    <lineage>
        <taxon>Eukaryota</taxon>
        <taxon>Metazoa</taxon>
        <taxon>Spiralia</taxon>
        <taxon>Lophotrochozoa</taxon>
        <taxon>Annelida</taxon>
        <taxon>Polychaeta</taxon>
        <taxon>Polychaeta incertae sedis</taxon>
        <taxon>Dinophilidae</taxon>
        <taxon>Dimorphilus</taxon>
    </lineage>
</organism>
<evidence type="ECO:0000256" key="1">
    <source>
        <dbReference type="PROSITE-ProRule" id="PRU00042"/>
    </source>
</evidence>
<evidence type="ECO:0000259" key="2">
    <source>
        <dbReference type="PROSITE" id="PS50157"/>
    </source>
</evidence>
<feature type="domain" description="C2H2-type" evidence="2">
    <location>
        <begin position="180"/>
        <end position="213"/>
    </location>
</feature>
<feature type="domain" description="C2H2-type" evidence="2">
    <location>
        <begin position="213"/>
        <end position="241"/>
    </location>
</feature>
<reference evidence="3 4" key="1">
    <citation type="submission" date="2020-08" db="EMBL/GenBank/DDBJ databases">
        <authorList>
            <person name="Hejnol A."/>
        </authorList>
    </citation>
    <scope>NUCLEOTIDE SEQUENCE [LARGE SCALE GENOMIC DNA]</scope>
</reference>
<accession>A0A7I8V668</accession>
<dbReference type="PROSITE" id="PS50157">
    <property type="entry name" value="ZINC_FINGER_C2H2_2"/>
    <property type="match status" value="2"/>
</dbReference>
<dbReference type="EMBL" id="CAJFCJ010000001">
    <property type="protein sequence ID" value="CAD5111028.1"/>
    <property type="molecule type" value="Genomic_DNA"/>
</dbReference>
<keyword evidence="1" id="KW-0862">Zinc</keyword>
<comment type="caution">
    <text evidence="3">The sequence shown here is derived from an EMBL/GenBank/DDBJ whole genome shotgun (WGS) entry which is preliminary data.</text>
</comment>
<proteinExistence type="predicted"/>
<dbReference type="SMART" id="SM00355">
    <property type="entry name" value="ZnF_C2H2"/>
    <property type="match status" value="3"/>
</dbReference>
<dbReference type="PROSITE" id="PS00028">
    <property type="entry name" value="ZINC_FINGER_C2H2_1"/>
    <property type="match status" value="1"/>
</dbReference>
<keyword evidence="1" id="KW-0863">Zinc-finger</keyword>
<sequence length="319" mass="37204">MGMAREINNINYFDWIPEPKGSENPLINTELDINMSIVEQMKLKKNKATFISIPFKEPLDYQTEKNSCLLKINLPTGMAKFNQTYCCKTCKLLFTSLFSCQCHLVLEHNDKAIKQKIFKDLRKMKKECFKDKKYSILKVGLGQLVQCSLCERQTLLEKNSPMQRSHDKFYHSVTAKLVAFNCKKCKRKFRSSTLVKNHTCSVIKLRRHKNERNFCASCDLSFPDARSLRVHTRNVHVKKLTEQAEPKQPLTMFVDNNKDFKDHKSTPSKDMIENKRRLSNLENDCLNEIFNDENTHLPMPIKKQKKFQTNSGVIETIIS</sequence>
<name>A0A7I8V668_9ANNE</name>
<dbReference type="GO" id="GO:0008270">
    <property type="term" value="F:zinc ion binding"/>
    <property type="evidence" value="ECO:0007669"/>
    <property type="project" value="UniProtKB-KW"/>
</dbReference>
<evidence type="ECO:0000313" key="3">
    <source>
        <dbReference type="EMBL" id="CAD5111028.1"/>
    </source>
</evidence>
<keyword evidence="4" id="KW-1185">Reference proteome</keyword>
<dbReference type="AlphaFoldDB" id="A0A7I8V668"/>
<dbReference type="InterPro" id="IPR013087">
    <property type="entry name" value="Znf_C2H2_type"/>
</dbReference>
<dbReference type="Gene3D" id="3.30.160.60">
    <property type="entry name" value="Classic Zinc Finger"/>
    <property type="match status" value="1"/>
</dbReference>